<gene>
    <name evidence="2" type="ORF">METZ01_LOCUS344369</name>
</gene>
<reference evidence="2" key="1">
    <citation type="submission" date="2018-05" db="EMBL/GenBank/DDBJ databases">
        <authorList>
            <person name="Lanie J.A."/>
            <person name="Ng W.-L."/>
            <person name="Kazmierczak K.M."/>
            <person name="Andrzejewski T.M."/>
            <person name="Davidsen T.M."/>
            <person name="Wayne K.J."/>
            <person name="Tettelin H."/>
            <person name="Glass J.I."/>
            <person name="Rusch D."/>
            <person name="Podicherti R."/>
            <person name="Tsui H.-C.T."/>
            <person name="Winkler M.E."/>
        </authorList>
    </citation>
    <scope>NUCLEOTIDE SEQUENCE</scope>
</reference>
<feature type="region of interest" description="Disordered" evidence="1">
    <location>
        <begin position="58"/>
        <end position="79"/>
    </location>
</feature>
<name>A0A382R320_9ZZZZ</name>
<accession>A0A382R320</accession>
<sequence length="79" mass="8749">MNGAQLRGLNLTSMGIERSRVRFAFGTLNHIFGADSETPFTRRSFCLCCLCLASSIDTSGGFEAIPNNRDKRDQDKKFG</sequence>
<dbReference type="EMBL" id="UINC01118413">
    <property type="protein sequence ID" value="SVC91515.1"/>
    <property type="molecule type" value="Genomic_DNA"/>
</dbReference>
<evidence type="ECO:0000256" key="1">
    <source>
        <dbReference type="SAM" id="MobiDB-lite"/>
    </source>
</evidence>
<evidence type="ECO:0000313" key="2">
    <source>
        <dbReference type="EMBL" id="SVC91515.1"/>
    </source>
</evidence>
<dbReference type="AlphaFoldDB" id="A0A382R320"/>
<proteinExistence type="predicted"/>
<protein>
    <submittedName>
        <fullName evidence="2">Uncharacterized protein</fullName>
    </submittedName>
</protein>
<feature type="compositionally biased region" description="Basic and acidic residues" evidence="1">
    <location>
        <begin position="68"/>
        <end position="79"/>
    </location>
</feature>
<organism evidence="2">
    <name type="scientific">marine metagenome</name>
    <dbReference type="NCBI Taxonomy" id="408172"/>
    <lineage>
        <taxon>unclassified sequences</taxon>
        <taxon>metagenomes</taxon>
        <taxon>ecological metagenomes</taxon>
    </lineage>
</organism>